<dbReference type="AlphaFoldDB" id="A0A8T5UPJ1"/>
<name>A0A8T5UPJ1_9EURY</name>
<evidence type="ECO:0000313" key="4">
    <source>
        <dbReference type="EMBL" id="MBZ2165912.1"/>
    </source>
</evidence>
<gene>
    <name evidence="4" type="ORF">K8N75_07655</name>
</gene>
<dbReference type="EMBL" id="JAIOUQ010000008">
    <property type="protein sequence ID" value="MBZ2165912.1"/>
    <property type="molecule type" value="Genomic_DNA"/>
</dbReference>
<dbReference type="GO" id="GO:0008107">
    <property type="term" value="F:galactoside 2-alpha-L-fucosyltransferase activity"/>
    <property type="evidence" value="ECO:0007669"/>
    <property type="project" value="InterPro"/>
</dbReference>
<dbReference type="PANTHER" id="PTHR11927:SF9">
    <property type="entry name" value="L-FUCOSYLTRANSFERASE"/>
    <property type="match status" value="1"/>
</dbReference>
<protein>
    <submittedName>
        <fullName evidence="4">Alpha-1,2-fucosyltransferase</fullName>
    </submittedName>
</protein>
<reference evidence="5" key="1">
    <citation type="journal article" date="2022" name="Microbiol. Resour. Announc.">
        <title>Draft Genome Sequence of a Methanogenic Archaeon from West Spitsbergen Permafrost.</title>
        <authorList>
            <person name="Trubitsyn V."/>
            <person name="Rivkina E."/>
            <person name="Shcherbakova V."/>
        </authorList>
    </citation>
    <scope>NUCLEOTIDE SEQUENCE [LARGE SCALE GENOMIC DNA]</scope>
    <source>
        <strain evidence="5">VT</strain>
    </source>
</reference>
<evidence type="ECO:0000256" key="1">
    <source>
        <dbReference type="ARBA" id="ARBA00022676"/>
    </source>
</evidence>
<dbReference type="GO" id="GO:0005975">
    <property type="term" value="P:carbohydrate metabolic process"/>
    <property type="evidence" value="ECO:0007669"/>
    <property type="project" value="InterPro"/>
</dbReference>
<evidence type="ECO:0000313" key="5">
    <source>
        <dbReference type="Proteomes" id="UP000825933"/>
    </source>
</evidence>
<evidence type="ECO:0000256" key="2">
    <source>
        <dbReference type="ARBA" id="ARBA00022679"/>
    </source>
</evidence>
<dbReference type="Proteomes" id="UP000825933">
    <property type="component" value="Unassembled WGS sequence"/>
</dbReference>
<evidence type="ECO:0000256" key="3">
    <source>
        <dbReference type="SAM" id="Coils"/>
    </source>
</evidence>
<sequence length="644" mass="75913">MITVKIKGGLGNQLFQYAFGRSLSYDLNTELSFDLSYFDTEYSKSLRHSIYGLKLFNIKENIETINFSNEIDEESSKHKYYQEASFNEITGFPSLNNFNNIQLPAYFDGYWQSEKYFIHNENIIRNELEFKIPLNGKNKIIAEDILDHNSVAMHIRRGDYHNQPHFGMCDTDYYNKSVSFIEKQVENPKFYIFSNDHQWVKKNIHIPHPTYHITHNDVEKGYEDLRLMSLCKHFIIANSSFSWWGAWLSRNNDKIVTIPNPWFISRLPGTRYIDKGKHFYPIKNDYSEVFNDSSLILFSLNPSKYSIDIPSIKNVDLKVDNNMLNIHTLGNNSKLYLKEIHKLNDNNEVIMKISLKTKSSDLIRLNYTTENSSTYNFNNSFHSYYYENEDIDIYVYLSKEVLLTNLMIEPATNKGSNITIKSLEIREIHNSKNYSSLFSNNISNTISKVISTEKHLTEIDNKLKKTEYKLEQTDKQLNQTQKQLKAYHESFMKMEKTEKKILFKYDSLKAHFYETQYLNNNGRPIIQRIISWFPSLYILLRMRKSGIKNALINMKGYQSIKKEHLLNIGYYLKNNSDVRISGKDPIIHYIYHGYKEGRKPNPTFDGDYYLEIHSDVKTLNLNPLVHYSLYGINEERITHNQVND</sequence>
<comment type="caution">
    <text evidence="4">The sequence shown here is derived from an EMBL/GenBank/DDBJ whole genome shotgun (WGS) entry which is preliminary data.</text>
</comment>
<keyword evidence="5" id="KW-1185">Reference proteome</keyword>
<dbReference type="InterPro" id="IPR002516">
    <property type="entry name" value="Glyco_trans_11"/>
</dbReference>
<feature type="coiled-coil region" evidence="3">
    <location>
        <begin position="456"/>
        <end position="490"/>
    </location>
</feature>
<proteinExistence type="predicted"/>
<dbReference type="RefSeq" id="WP_223791506.1">
    <property type="nucleotide sequence ID" value="NZ_JAIOUQ010000008.1"/>
</dbReference>
<dbReference type="CDD" id="cd11301">
    <property type="entry name" value="Fut1_Fut2_like"/>
    <property type="match status" value="1"/>
</dbReference>
<dbReference type="GO" id="GO:0016020">
    <property type="term" value="C:membrane"/>
    <property type="evidence" value="ECO:0007669"/>
    <property type="project" value="InterPro"/>
</dbReference>
<dbReference type="Pfam" id="PF01531">
    <property type="entry name" value="Glyco_transf_11"/>
    <property type="match status" value="1"/>
</dbReference>
<organism evidence="4 5">
    <name type="scientific">Methanobacterium spitsbergense</name>
    <dbReference type="NCBI Taxonomy" id="2874285"/>
    <lineage>
        <taxon>Archaea</taxon>
        <taxon>Methanobacteriati</taxon>
        <taxon>Methanobacteriota</taxon>
        <taxon>Methanomada group</taxon>
        <taxon>Methanobacteria</taxon>
        <taxon>Methanobacteriales</taxon>
        <taxon>Methanobacteriaceae</taxon>
        <taxon>Methanobacterium</taxon>
    </lineage>
</organism>
<keyword evidence="1" id="KW-0328">Glycosyltransferase</keyword>
<accession>A0A8T5UPJ1</accession>
<keyword evidence="2" id="KW-0808">Transferase</keyword>
<keyword evidence="3" id="KW-0175">Coiled coil</keyword>
<dbReference type="PANTHER" id="PTHR11927">
    <property type="entry name" value="GALACTOSIDE 2-L-FUCOSYLTRANSFERASE"/>
    <property type="match status" value="1"/>
</dbReference>